<organism evidence="1 2">
    <name type="scientific">Dinoponera quadriceps</name>
    <name type="common">South American ant</name>
    <dbReference type="NCBI Taxonomy" id="609295"/>
    <lineage>
        <taxon>Eukaryota</taxon>
        <taxon>Metazoa</taxon>
        <taxon>Ecdysozoa</taxon>
        <taxon>Arthropoda</taxon>
        <taxon>Hexapoda</taxon>
        <taxon>Insecta</taxon>
        <taxon>Pterygota</taxon>
        <taxon>Neoptera</taxon>
        <taxon>Endopterygota</taxon>
        <taxon>Hymenoptera</taxon>
        <taxon>Apocrita</taxon>
        <taxon>Aculeata</taxon>
        <taxon>Formicoidea</taxon>
        <taxon>Formicidae</taxon>
        <taxon>Ponerinae</taxon>
        <taxon>Ponerini</taxon>
        <taxon>Dinoponera</taxon>
    </lineage>
</organism>
<dbReference type="KEGG" id="dqu:106751667"/>
<dbReference type="GeneID" id="106751667"/>
<proteinExistence type="predicted"/>
<accession>A0A6P3YCI8</accession>
<dbReference type="Proteomes" id="UP000515204">
    <property type="component" value="Unplaced"/>
</dbReference>
<dbReference type="AlphaFoldDB" id="A0A6P3YCI8"/>
<name>A0A6P3YCI8_DINQU</name>
<protein>
    <submittedName>
        <fullName evidence="2">Uncharacterized protein LOC106751667</fullName>
    </submittedName>
</protein>
<dbReference type="RefSeq" id="XP_014488138.1">
    <property type="nucleotide sequence ID" value="XM_014632652.1"/>
</dbReference>
<keyword evidence="1" id="KW-1185">Reference proteome</keyword>
<reference evidence="2" key="1">
    <citation type="submission" date="2025-08" db="UniProtKB">
        <authorList>
            <consortium name="RefSeq"/>
        </authorList>
    </citation>
    <scope>IDENTIFICATION</scope>
</reference>
<sequence length="138" mass="15321">MFSTMIADAKRDNRYQFNLCLVGCHRGGSMPMRLPVGLCSETHSVHTSSRSETLHMTQCAFVSLANVQKVAPIVIKPTDKKAGGVDVSLEPFGNVQHLRLHGTFPLLTSTIFPLKSQKHTKTDVSERSLYIKFNNCTD</sequence>
<evidence type="ECO:0000313" key="2">
    <source>
        <dbReference type="RefSeq" id="XP_014488138.1"/>
    </source>
</evidence>
<gene>
    <name evidence="2" type="primary">LOC106751667</name>
</gene>
<evidence type="ECO:0000313" key="1">
    <source>
        <dbReference type="Proteomes" id="UP000515204"/>
    </source>
</evidence>